<name>A0A0C3B1T8_SERVB</name>
<reference evidence="3" key="2">
    <citation type="submission" date="2015-01" db="EMBL/GenBank/DDBJ databases">
        <title>Evolutionary Origins and Diversification of the Mycorrhizal Mutualists.</title>
        <authorList>
            <consortium name="DOE Joint Genome Institute"/>
            <consortium name="Mycorrhizal Genomics Consortium"/>
            <person name="Kohler A."/>
            <person name="Kuo A."/>
            <person name="Nagy L.G."/>
            <person name="Floudas D."/>
            <person name="Copeland A."/>
            <person name="Barry K.W."/>
            <person name="Cichocki N."/>
            <person name="Veneault-Fourrey C."/>
            <person name="LaButti K."/>
            <person name="Lindquist E.A."/>
            <person name="Lipzen A."/>
            <person name="Lundell T."/>
            <person name="Morin E."/>
            <person name="Murat C."/>
            <person name="Riley R."/>
            <person name="Ohm R."/>
            <person name="Sun H."/>
            <person name="Tunlid A."/>
            <person name="Henrissat B."/>
            <person name="Grigoriev I.V."/>
            <person name="Hibbett D.S."/>
            <person name="Martin F."/>
        </authorList>
    </citation>
    <scope>NUCLEOTIDE SEQUENCE [LARGE SCALE GENOMIC DNA]</scope>
    <source>
        <strain evidence="3">MAFF 305830</strain>
    </source>
</reference>
<feature type="region of interest" description="Disordered" evidence="1">
    <location>
        <begin position="144"/>
        <end position="173"/>
    </location>
</feature>
<feature type="region of interest" description="Disordered" evidence="1">
    <location>
        <begin position="414"/>
        <end position="454"/>
    </location>
</feature>
<dbReference type="AlphaFoldDB" id="A0A0C3B1T8"/>
<proteinExistence type="predicted"/>
<dbReference type="EMBL" id="KN824308">
    <property type="protein sequence ID" value="KIM26139.1"/>
    <property type="molecule type" value="Genomic_DNA"/>
</dbReference>
<sequence length="454" mass="51471">MGTYSMIKRITLRMQTNDTTNTRTLGRWVSRALGIARSLDQSQNIVNLEKLQTVVSTVAEQFENAEGDQSDNIQSQLNPRIHRKKKEILSAGDKSLDQFQSPEESHSHDMQAAMVTDDTEFRSMLSELNEVDSDLLSEISELHPIGSGKQQQSSKMLPGEGLGENGNTCGTKANAKTGNGSLADECPEYEHDDHFMTLSPSQMSNEEREDEQLYERLIQYKQKYQGPPVMIEISDMGTGLGTKARHFIPLNHTFCALADTYMQYDNDSFLPDFWSKGTDPLQNTVTPSGVCWEWQDPSKKVLDVIGQKSHLGLETVHRGVDYVVVLVKKGEEEQGMPIDVPRTCREKAFAHLERYFRNHEAFQNHKVSQVRKLQGDDASDILFDVRYFPQKTNSLFVELQVEDQEQPLFVEVEVGPELRTSSRRKGKERARPMPYSKESKSRRTRMSTPGPSTS</sequence>
<dbReference type="HOGENOM" id="CLU_059437_0_0_1"/>
<gene>
    <name evidence="2" type="ORF">M408DRAFT_196768</name>
</gene>
<evidence type="ECO:0000313" key="2">
    <source>
        <dbReference type="EMBL" id="KIM26139.1"/>
    </source>
</evidence>
<keyword evidence="3" id="KW-1185">Reference proteome</keyword>
<reference evidence="2 3" key="1">
    <citation type="submission" date="2014-04" db="EMBL/GenBank/DDBJ databases">
        <authorList>
            <consortium name="DOE Joint Genome Institute"/>
            <person name="Kuo A."/>
            <person name="Zuccaro A."/>
            <person name="Kohler A."/>
            <person name="Nagy L.G."/>
            <person name="Floudas D."/>
            <person name="Copeland A."/>
            <person name="Barry K.W."/>
            <person name="Cichocki N."/>
            <person name="Veneault-Fourrey C."/>
            <person name="LaButti K."/>
            <person name="Lindquist E.A."/>
            <person name="Lipzen A."/>
            <person name="Lundell T."/>
            <person name="Morin E."/>
            <person name="Murat C."/>
            <person name="Sun H."/>
            <person name="Tunlid A."/>
            <person name="Henrissat B."/>
            <person name="Grigoriev I.V."/>
            <person name="Hibbett D.S."/>
            <person name="Martin F."/>
            <person name="Nordberg H.P."/>
            <person name="Cantor M.N."/>
            <person name="Hua S.X."/>
        </authorList>
    </citation>
    <scope>NUCLEOTIDE SEQUENCE [LARGE SCALE GENOMIC DNA]</scope>
    <source>
        <strain evidence="2 3">MAFF 305830</strain>
    </source>
</reference>
<organism evidence="2 3">
    <name type="scientific">Serendipita vermifera MAFF 305830</name>
    <dbReference type="NCBI Taxonomy" id="933852"/>
    <lineage>
        <taxon>Eukaryota</taxon>
        <taxon>Fungi</taxon>
        <taxon>Dikarya</taxon>
        <taxon>Basidiomycota</taxon>
        <taxon>Agaricomycotina</taxon>
        <taxon>Agaricomycetes</taxon>
        <taxon>Sebacinales</taxon>
        <taxon>Serendipitaceae</taxon>
        <taxon>Serendipita</taxon>
    </lineage>
</organism>
<dbReference type="Proteomes" id="UP000054097">
    <property type="component" value="Unassembled WGS sequence"/>
</dbReference>
<evidence type="ECO:0000313" key="3">
    <source>
        <dbReference type="Proteomes" id="UP000054097"/>
    </source>
</evidence>
<evidence type="ECO:0000256" key="1">
    <source>
        <dbReference type="SAM" id="MobiDB-lite"/>
    </source>
</evidence>
<protein>
    <submittedName>
        <fullName evidence="2">Uncharacterized protein</fullName>
    </submittedName>
</protein>
<accession>A0A0C3B1T8</accession>